<dbReference type="EMBL" id="DVOS01000061">
    <property type="protein sequence ID" value="HIV23789.1"/>
    <property type="molecule type" value="Genomic_DNA"/>
</dbReference>
<dbReference type="InterPro" id="IPR010372">
    <property type="entry name" value="DNA_pol3_delta_N"/>
</dbReference>
<dbReference type="SUPFAM" id="SSF48019">
    <property type="entry name" value="post-AAA+ oligomerization domain-like"/>
    <property type="match status" value="1"/>
</dbReference>
<feature type="domain" description="DNA polymerase III delta N-terminal" evidence="9">
    <location>
        <begin position="17"/>
        <end position="129"/>
    </location>
</feature>
<evidence type="ECO:0000256" key="2">
    <source>
        <dbReference type="ARBA" id="ARBA00017703"/>
    </source>
</evidence>
<dbReference type="GO" id="GO:0003887">
    <property type="term" value="F:DNA-directed DNA polymerase activity"/>
    <property type="evidence" value="ECO:0007669"/>
    <property type="project" value="UniProtKB-KW"/>
</dbReference>
<dbReference type="Proteomes" id="UP000886889">
    <property type="component" value="Unassembled WGS sequence"/>
</dbReference>
<evidence type="ECO:0000256" key="1">
    <source>
        <dbReference type="ARBA" id="ARBA00012417"/>
    </source>
</evidence>
<dbReference type="SUPFAM" id="SSF52540">
    <property type="entry name" value="P-loop containing nucleoside triphosphate hydrolases"/>
    <property type="match status" value="1"/>
</dbReference>
<dbReference type="NCBIfam" id="TIGR01128">
    <property type="entry name" value="holA"/>
    <property type="match status" value="1"/>
</dbReference>
<evidence type="ECO:0000256" key="6">
    <source>
        <dbReference type="ARBA" id="ARBA00022932"/>
    </source>
</evidence>
<evidence type="ECO:0000259" key="10">
    <source>
        <dbReference type="Pfam" id="PF21694"/>
    </source>
</evidence>
<comment type="similarity">
    <text evidence="7">Belongs to the DNA polymerase HolA subunit family.</text>
</comment>
<keyword evidence="5" id="KW-0235">DNA replication</keyword>
<comment type="catalytic activity">
    <reaction evidence="8">
        <text>DNA(n) + a 2'-deoxyribonucleoside 5'-triphosphate = DNA(n+1) + diphosphate</text>
        <dbReference type="Rhea" id="RHEA:22508"/>
        <dbReference type="Rhea" id="RHEA-COMP:17339"/>
        <dbReference type="Rhea" id="RHEA-COMP:17340"/>
        <dbReference type="ChEBI" id="CHEBI:33019"/>
        <dbReference type="ChEBI" id="CHEBI:61560"/>
        <dbReference type="ChEBI" id="CHEBI:173112"/>
        <dbReference type="EC" id="2.7.7.7"/>
    </reaction>
</comment>
<comment type="caution">
    <text evidence="11">The sequence shown here is derived from an EMBL/GenBank/DDBJ whole genome shotgun (WGS) entry which is preliminary data.</text>
</comment>
<dbReference type="Gene3D" id="1.10.8.60">
    <property type="match status" value="1"/>
</dbReference>
<dbReference type="InterPro" id="IPR048466">
    <property type="entry name" value="DNA_pol3_delta-like_C"/>
</dbReference>
<dbReference type="GO" id="GO:0006261">
    <property type="term" value="P:DNA-templated DNA replication"/>
    <property type="evidence" value="ECO:0007669"/>
    <property type="project" value="TreeGrafter"/>
</dbReference>
<dbReference type="EC" id="2.7.7.7" evidence="1"/>
<dbReference type="PANTHER" id="PTHR34388:SF1">
    <property type="entry name" value="DNA POLYMERASE III SUBUNIT DELTA"/>
    <property type="match status" value="1"/>
</dbReference>
<evidence type="ECO:0000313" key="12">
    <source>
        <dbReference type="Proteomes" id="UP000886889"/>
    </source>
</evidence>
<evidence type="ECO:0000256" key="7">
    <source>
        <dbReference type="ARBA" id="ARBA00034754"/>
    </source>
</evidence>
<evidence type="ECO:0000256" key="8">
    <source>
        <dbReference type="ARBA" id="ARBA00049244"/>
    </source>
</evidence>
<sequence>MKNLEQDLKTGNLKQVYLLYGDEPYLINLYKNRLKKALIADEDTINLNIYEGKSIPIPAVIDQAETMPFFAEHRLIMLENTGFFKGSCPELADYLPTMPPETVMVFVESEVDKRGKLYKAVKSQGRAVELTHQNEKVLTSWILGLLQKEGVKITRSALQLFLERTGDDMERIVRELDKLIAYVWGREGITAEDVEAVCTVRTENKIFDMINAMAEKKQKRALELYDDLLALREPPLRILALIARQFNLLLQVKDLRRQGFDQNEIASRAGIMGFIVRSCLRQAEYFSEDDLRRAAEECVATEEAVKTGRLGDRLGVELLIVKYSSPGKK</sequence>
<dbReference type="PANTHER" id="PTHR34388">
    <property type="entry name" value="DNA POLYMERASE III SUBUNIT DELTA"/>
    <property type="match status" value="1"/>
</dbReference>
<evidence type="ECO:0000256" key="4">
    <source>
        <dbReference type="ARBA" id="ARBA00022695"/>
    </source>
</evidence>
<name>A0A9D1NZR8_9FIRM</name>
<gene>
    <name evidence="11" type="primary">holA</name>
    <name evidence="11" type="ORF">IAC80_07585</name>
</gene>
<proteinExistence type="inferred from homology"/>
<dbReference type="Pfam" id="PF21694">
    <property type="entry name" value="DNA_pol3_delta_C"/>
    <property type="match status" value="1"/>
</dbReference>
<accession>A0A9D1NZR8</accession>
<evidence type="ECO:0000313" key="11">
    <source>
        <dbReference type="EMBL" id="HIV23789.1"/>
    </source>
</evidence>
<protein>
    <recommendedName>
        <fullName evidence="2">DNA polymerase III subunit delta</fullName>
        <ecNumber evidence="1">2.7.7.7</ecNumber>
    </recommendedName>
</protein>
<dbReference type="AlphaFoldDB" id="A0A9D1NZR8"/>
<evidence type="ECO:0000256" key="3">
    <source>
        <dbReference type="ARBA" id="ARBA00022679"/>
    </source>
</evidence>
<keyword evidence="6" id="KW-0239">DNA-directed DNA polymerase</keyword>
<dbReference type="InterPro" id="IPR005790">
    <property type="entry name" value="DNA_polIII_delta"/>
</dbReference>
<dbReference type="GO" id="GO:0003677">
    <property type="term" value="F:DNA binding"/>
    <property type="evidence" value="ECO:0007669"/>
    <property type="project" value="InterPro"/>
</dbReference>
<keyword evidence="3 11" id="KW-0808">Transferase</keyword>
<reference evidence="11" key="1">
    <citation type="submission" date="2020-10" db="EMBL/GenBank/DDBJ databases">
        <authorList>
            <person name="Gilroy R."/>
        </authorList>
    </citation>
    <scope>NUCLEOTIDE SEQUENCE</scope>
    <source>
        <strain evidence="11">ChiBcec6-7307</strain>
    </source>
</reference>
<dbReference type="InterPro" id="IPR008921">
    <property type="entry name" value="DNA_pol3_clamp-load_cplx_C"/>
</dbReference>
<evidence type="ECO:0000256" key="5">
    <source>
        <dbReference type="ARBA" id="ARBA00022705"/>
    </source>
</evidence>
<dbReference type="GO" id="GO:0009360">
    <property type="term" value="C:DNA polymerase III complex"/>
    <property type="evidence" value="ECO:0007669"/>
    <property type="project" value="InterPro"/>
</dbReference>
<dbReference type="Gene3D" id="3.40.50.300">
    <property type="entry name" value="P-loop containing nucleotide triphosphate hydrolases"/>
    <property type="match status" value="1"/>
</dbReference>
<reference evidence="11" key="2">
    <citation type="journal article" date="2021" name="PeerJ">
        <title>Extensive microbial diversity within the chicken gut microbiome revealed by metagenomics and culture.</title>
        <authorList>
            <person name="Gilroy R."/>
            <person name="Ravi A."/>
            <person name="Getino M."/>
            <person name="Pursley I."/>
            <person name="Horton D.L."/>
            <person name="Alikhan N.F."/>
            <person name="Baker D."/>
            <person name="Gharbi K."/>
            <person name="Hall N."/>
            <person name="Watson M."/>
            <person name="Adriaenssens E.M."/>
            <person name="Foster-Nyarko E."/>
            <person name="Jarju S."/>
            <person name="Secka A."/>
            <person name="Antonio M."/>
            <person name="Oren A."/>
            <person name="Chaudhuri R.R."/>
            <person name="La Ragione R."/>
            <person name="Hildebrand F."/>
            <person name="Pallen M.J."/>
        </authorList>
    </citation>
    <scope>NUCLEOTIDE SEQUENCE</scope>
    <source>
        <strain evidence="11">ChiBcec6-7307</strain>
    </source>
</reference>
<dbReference type="Gene3D" id="1.20.272.10">
    <property type="match status" value="1"/>
</dbReference>
<keyword evidence="4 11" id="KW-0548">Nucleotidyltransferase</keyword>
<dbReference type="InterPro" id="IPR027417">
    <property type="entry name" value="P-loop_NTPase"/>
</dbReference>
<evidence type="ECO:0000259" key="9">
    <source>
        <dbReference type="Pfam" id="PF06144"/>
    </source>
</evidence>
<dbReference type="Pfam" id="PF06144">
    <property type="entry name" value="DNA_pol3_delta"/>
    <property type="match status" value="1"/>
</dbReference>
<feature type="domain" description="DNA polymerase III delta subunit-like C-terminal" evidence="10">
    <location>
        <begin position="203"/>
        <end position="323"/>
    </location>
</feature>
<organism evidence="11 12">
    <name type="scientific">Candidatus Merdiplasma excrementigallinarum</name>
    <dbReference type="NCBI Taxonomy" id="2840864"/>
    <lineage>
        <taxon>Bacteria</taxon>
        <taxon>Bacillati</taxon>
        <taxon>Bacillota</taxon>
        <taxon>Clostridia</taxon>
        <taxon>Lachnospirales</taxon>
        <taxon>Lachnospiraceae</taxon>
        <taxon>Lachnospiraceae incertae sedis</taxon>
        <taxon>Candidatus Merdiplasma</taxon>
    </lineage>
</organism>